<dbReference type="SUPFAM" id="SSF48371">
    <property type="entry name" value="ARM repeat"/>
    <property type="match status" value="1"/>
</dbReference>
<evidence type="ECO:0000259" key="3">
    <source>
        <dbReference type="Pfam" id="PF25598"/>
    </source>
</evidence>
<dbReference type="InterPro" id="IPR045185">
    <property type="entry name" value="PUB22/23/24-like"/>
</dbReference>
<proteinExistence type="predicted"/>
<dbReference type="GO" id="GO:0061630">
    <property type="term" value="F:ubiquitin protein ligase activity"/>
    <property type="evidence" value="ECO:0007669"/>
    <property type="project" value="UniProtKB-UniRule"/>
</dbReference>
<reference evidence="4" key="2">
    <citation type="submission" date="2020-08" db="EMBL/GenBank/DDBJ databases">
        <title>Plant Genome Project.</title>
        <authorList>
            <person name="Zhang R.-G."/>
        </authorList>
    </citation>
    <scope>NUCLEOTIDE SEQUENCE</scope>
    <source>
        <strain evidence="4">Huo1</strain>
        <tissue evidence="4">Leaf</tissue>
    </source>
</reference>
<evidence type="ECO:0000313" key="5">
    <source>
        <dbReference type="Proteomes" id="UP000298416"/>
    </source>
</evidence>
<evidence type="ECO:0000313" key="4">
    <source>
        <dbReference type="EMBL" id="KAG6412463.1"/>
    </source>
</evidence>
<evidence type="ECO:0000256" key="2">
    <source>
        <dbReference type="RuleBase" id="RU369093"/>
    </source>
</evidence>
<dbReference type="AlphaFoldDB" id="A0A8X8XFC9"/>
<comment type="pathway">
    <text evidence="2">Protein modification; protein ubiquitination.</text>
</comment>
<dbReference type="PANTHER" id="PTHR22849">
    <property type="entry name" value="WDSAM1 PROTEIN"/>
    <property type="match status" value="1"/>
</dbReference>
<dbReference type="Pfam" id="PF25598">
    <property type="entry name" value="ARM_PUB"/>
    <property type="match status" value="1"/>
</dbReference>
<gene>
    <name evidence="4" type="ORF">SASPL_125142</name>
</gene>
<keyword evidence="5" id="KW-1185">Reference proteome</keyword>
<dbReference type="InterPro" id="IPR058678">
    <property type="entry name" value="ARM_PUB"/>
</dbReference>
<name>A0A8X8XFC9_SALSN</name>
<dbReference type="EMBL" id="PNBA02000009">
    <property type="protein sequence ID" value="KAG6412463.1"/>
    <property type="molecule type" value="Genomic_DNA"/>
</dbReference>
<dbReference type="Gene3D" id="1.25.10.10">
    <property type="entry name" value="Leucine-rich Repeat Variant"/>
    <property type="match status" value="1"/>
</dbReference>
<dbReference type="PANTHER" id="PTHR22849:SF139">
    <property type="entry name" value="U-BOX DOMAIN-CONTAINING PROTEIN"/>
    <property type="match status" value="1"/>
</dbReference>
<organism evidence="4">
    <name type="scientific">Salvia splendens</name>
    <name type="common">Scarlet sage</name>
    <dbReference type="NCBI Taxonomy" id="180675"/>
    <lineage>
        <taxon>Eukaryota</taxon>
        <taxon>Viridiplantae</taxon>
        <taxon>Streptophyta</taxon>
        <taxon>Embryophyta</taxon>
        <taxon>Tracheophyta</taxon>
        <taxon>Spermatophyta</taxon>
        <taxon>Magnoliopsida</taxon>
        <taxon>eudicotyledons</taxon>
        <taxon>Gunneridae</taxon>
        <taxon>Pentapetalae</taxon>
        <taxon>asterids</taxon>
        <taxon>lamiids</taxon>
        <taxon>Lamiales</taxon>
        <taxon>Lamiaceae</taxon>
        <taxon>Nepetoideae</taxon>
        <taxon>Mentheae</taxon>
        <taxon>Salviinae</taxon>
        <taxon>Salvia</taxon>
        <taxon>Salvia subgen. Calosphace</taxon>
        <taxon>core Calosphace</taxon>
    </lineage>
</organism>
<feature type="domain" description="U-box" evidence="3">
    <location>
        <begin position="6"/>
        <end position="299"/>
    </location>
</feature>
<dbReference type="EC" id="2.3.2.27" evidence="2"/>
<dbReference type="InterPro" id="IPR016024">
    <property type="entry name" value="ARM-type_fold"/>
</dbReference>
<accession>A0A8X8XFC9</accession>
<keyword evidence="2" id="KW-0808">Transferase</keyword>
<comment type="function">
    <text evidence="2">Functions as an E3 ubiquitin ligase.</text>
</comment>
<dbReference type="GO" id="GO:0016567">
    <property type="term" value="P:protein ubiquitination"/>
    <property type="evidence" value="ECO:0007669"/>
    <property type="project" value="UniProtKB-UniRule"/>
</dbReference>
<comment type="catalytic activity">
    <reaction evidence="2">
        <text>S-ubiquitinyl-[E2 ubiquitin-conjugating enzyme]-L-cysteine + [acceptor protein]-L-lysine = [E2 ubiquitin-conjugating enzyme]-L-cysteine + N(6)-ubiquitinyl-[acceptor protein]-L-lysine.</text>
        <dbReference type="EC" id="2.3.2.27"/>
    </reaction>
</comment>
<protein>
    <recommendedName>
        <fullName evidence="2 3">U-box domain-containing protein</fullName>
        <ecNumber evidence="2">2.3.2.27</ecNumber>
    </recommendedName>
    <alternativeName>
        <fullName evidence="2">RING-type E3 ubiquitin transferase PUB</fullName>
    </alternativeName>
</protein>
<reference evidence="4" key="1">
    <citation type="submission" date="2018-01" db="EMBL/GenBank/DDBJ databases">
        <authorList>
            <person name="Mao J.F."/>
        </authorList>
    </citation>
    <scope>NUCLEOTIDE SEQUENCE</scope>
    <source>
        <strain evidence="4">Huo1</strain>
        <tissue evidence="4">Leaf</tissue>
    </source>
</reference>
<comment type="caution">
    <text evidence="4">The sequence shown here is derived from an EMBL/GenBank/DDBJ whole genome shotgun (WGS) entry which is preliminary data.</text>
</comment>
<keyword evidence="1 2" id="KW-0833">Ubl conjugation pathway</keyword>
<dbReference type="Proteomes" id="UP000298416">
    <property type="component" value="Unassembled WGS sequence"/>
</dbReference>
<dbReference type="InterPro" id="IPR011989">
    <property type="entry name" value="ARM-like"/>
</dbReference>
<sequence length="304" mass="33941">MLSRVSDASDESRCIEFVSKIKQSAKESDRNKRCFVANGSTKVLSAAFAAFSNSDESSDVLAEILSAMITLTPVLDEETSRNLSSEHSLQKLVWFMRFGSLSIRRNAVLALRSILSFEIVAEIEGVVEALIRLIKEPIFPTTTKASLLSIYYLLKSHEYSNAIAVTLMEMGMVEKLLDMAVDGDKSVTEKVLGVLDGMCGHEEVRRRARENALMIPLLVKKVLRVSEMATEFSTSILLKIVREEESVVEALRAGAFQKLLLVLQIGSDEGTKEKVTELLKVLNGYRSRIECVESSDFKHLRRPF</sequence>
<evidence type="ECO:0000256" key="1">
    <source>
        <dbReference type="ARBA" id="ARBA00022786"/>
    </source>
</evidence>